<gene>
    <name evidence="3" type="ORF">DFR67_112152</name>
</gene>
<protein>
    <submittedName>
        <fullName evidence="3">Uncharacterized protein DUF222</fullName>
    </submittedName>
</protein>
<reference evidence="3 4" key="1">
    <citation type="submission" date="2018-06" db="EMBL/GenBank/DDBJ databases">
        <title>Genomic Encyclopedia of Type Strains, Phase IV (KMG-IV): sequencing the most valuable type-strain genomes for metagenomic binning, comparative biology and taxonomic classification.</title>
        <authorList>
            <person name="Goeker M."/>
        </authorList>
    </citation>
    <scope>NUCLEOTIDE SEQUENCE [LARGE SCALE GENOMIC DNA]</scope>
    <source>
        <strain evidence="3 4">DSM 45521</strain>
    </source>
</reference>
<dbReference type="CDD" id="cd00085">
    <property type="entry name" value="HNHc"/>
    <property type="match status" value="1"/>
</dbReference>
<dbReference type="Proteomes" id="UP000247591">
    <property type="component" value="Unassembled WGS sequence"/>
</dbReference>
<evidence type="ECO:0000259" key="2">
    <source>
        <dbReference type="SMART" id="SM00507"/>
    </source>
</evidence>
<dbReference type="SMART" id="SM00507">
    <property type="entry name" value="HNHc"/>
    <property type="match status" value="1"/>
</dbReference>
<evidence type="ECO:0000313" key="4">
    <source>
        <dbReference type="Proteomes" id="UP000247591"/>
    </source>
</evidence>
<dbReference type="InterPro" id="IPR003615">
    <property type="entry name" value="HNH_nuc"/>
</dbReference>
<dbReference type="EMBL" id="QJSP01000012">
    <property type="protein sequence ID" value="PYE14690.1"/>
    <property type="molecule type" value="Genomic_DNA"/>
</dbReference>
<dbReference type="Pfam" id="PF02720">
    <property type="entry name" value="DUF222"/>
    <property type="match status" value="1"/>
</dbReference>
<feature type="region of interest" description="Disordered" evidence="1">
    <location>
        <begin position="486"/>
        <end position="522"/>
    </location>
</feature>
<feature type="domain" description="HNH nuclease" evidence="2">
    <location>
        <begin position="371"/>
        <end position="423"/>
    </location>
</feature>
<evidence type="ECO:0000313" key="3">
    <source>
        <dbReference type="EMBL" id="PYE14690.1"/>
    </source>
</evidence>
<dbReference type="OrthoDB" id="3513062at2"/>
<keyword evidence="4" id="KW-1185">Reference proteome</keyword>
<comment type="caution">
    <text evidence="3">The sequence shown here is derived from an EMBL/GenBank/DDBJ whole genome shotgun (WGS) entry which is preliminary data.</text>
</comment>
<sequence>MADSSSTDSPVVPVLVGKYLELEVLLAEIADAGSSDLDDVEVNELVRVHERMSRKLEFVGLDRLLEVSDRSSFVKAGYPSLFGFARKELRLSKGATGERTRAMEAVAKFHTLQGEQLPPKCPATARAWAEGAIGFAHVGVILDVRKEIPSKAGPDVFDVVDQWMSDDARDKDPTELKESGRDILARVDPDGSLTDDADRARKRTFTKGSQGVDFMATVTGRLDPQTYAMLETVMDVWAAPGMNNPADPDSPSGAIDDPGQDGQLIEAAAQRDTRSLGQRRHDALKAILKTILECNLLGKSHRGLPVQIIVNLTKAQLEEAAGVATTASGVDIPVKDLLDLAARSDKSLAVFENHSAAVLYFARAKRVAQLEQRLAIIARDRGCSFSGCRMPATWAEFHHVLAWIDGGLTDIDSLTPACVPHHRMIGPGKWATVMITDGPDTGRVAWIPPVYVDPEQKPRVNRAHHVNETIEAAWIEILAQRQAALEEREEQLQLAPPPTSPDDSGSDAGSDGGKDSDPPEQG</sequence>
<name>A0A318RKU8_WILLI</name>
<dbReference type="InterPro" id="IPR003870">
    <property type="entry name" value="DUF222"/>
</dbReference>
<dbReference type="AlphaFoldDB" id="A0A318RKU8"/>
<feature type="region of interest" description="Disordered" evidence="1">
    <location>
        <begin position="241"/>
        <end position="260"/>
    </location>
</feature>
<proteinExistence type="predicted"/>
<feature type="compositionally biased region" description="Basic and acidic residues" evidence="1">
    <location>
        <begin position="512"/>
        <end position="522"/>
    </location>
</feature>
<organism evidence="3 4">
    <name type="scientific">Williamsia limnetica</name>
    <dbReference type="NCBI Taxonomy" id="882452"/>
    <lineage>
        <taxon>Bacteria</taxon>
        <taxon>Bacillati</taxon>
        <taxon>Actinomycetota</taxon>
        <taxon>Actinomycetes</taxon>
        <taxon>Mycobacteriales</taxon>
        <taxon>Nocardiaceae</taxon>
        <taxon>Williamsia</taxon>
    </lineage>
</organism>
<dbReference type="RefSeq" id="WP_158540001.1">
    <property type="nucleotide sequence ID" value="NZ_QJSP01000012.1"/>
</dbReference>
<evidence type="ECO:0000256" key="1">
    <source>
        <dbReference type="SAM" id="MobiDB-lite"/>
    </source>
</evidence>
<accession>A0A318RKU8</accession>